<reference evidence="2 3" key="1">
    <citation type="submission" date="2022-06" db="EMBL/GenBank/DDBJ databases">
        <authorList>
            <person name="So Y."/>
        </authorList>
    </citation>
    <scope>NUCLEOTIDE SEQUENCE [LARGE SCALE GENOMIC DNA]</scope>
    <source>
        <strain evidence="2 3">STR3</strain>
    </source>
</reference>
<sequence length="149" mass="15953">MEHEITVVDLPEQPTAVIRGRASPDSISDVLGHTFEAVARAAAGQGRQIAGPPFARYWTMDESGWDLEAGFPVDAPVVPDGEVEPSSLPACRAARLVHTGPYDTIGEALGEASHWLQEHGYVATDVHWESYLDGPEVQPPSTLVVVPCA</sequence>
<proteinExistence type="predicted"/>
<dbReference type="Proteomes" id="UP001204524">
    <property type="component" value="Unassembled WGS sequence"/>
</dbReference>
<organism evidence="2 3">
    <name type="scientific">Nocardioides pinisoli</name>
    <dbReference type="NCBI Taxonomy" id="2950279"/>
    <lineage>
        <taxon>Bacteria</taxon>
        <taxon>Bacillati</taxon>
        <taxon>Actinomycetota</taxon>
        <taxon>Actinomycetes</taxon>
        <taxon>Propionibacteriales</taxon>
        <taxon>Nocardioidaceae</taxon>
        <taxon>Nocardioides</taxon>
    </lineage>
</organism>
<dbReference type="InterPro" id="IPR011256">
    <property type="entry name" value="Reg_factor_effector_dom_sf"/>
</dbReference>
<dbReference type="Gene3D" id="3.20.80.10">
    <property type="entry name" value="Regulatory factor, effector binding domain"/>
    <property type="match status" value="1"/>
</dbReference>
<dbReference type="SMART" id="SM00871">
    <property type="entry name" value="AraC_E_bind"/>
    <property type="match status" value="1"/>
</dbReference>
<gene>
    <name evidence="2" type="ORF">NCI01_18515</name>
</gene>
<evidence type="ECO:0000313" key="2">
    <source>
        <dbReference type="EMBL" id="MCP3423805.1"/>
    </source>
</evidence>
<evidence type="ECO:0000313" key="3">
    <source>
        <dbReference type="Proteomes" id="UP001204524"/>
    </source>
</evidence>
<protein>
    <submittedName>
        <fullName evidence="2">GyrI-like domain-containing protein</fullName>
    </submittedName>
</protein>
<comment type="caution">
    <text evidence="2">The sequence shown here is derived from an EMBL/GenBank/DDBJ whole genome shotgun (WGS) entry which is preliminary data.</text>
</comment>
<dbReference type="Pfam" id="PF06445">
    <property type="entry name" value="GyrI-like"/>
    <property type="match status" value="1"/>
</dbReference>
<dbReference type="SUPFAM" id="SSF55136">
    <property type="entry name" value="Probable bacterial effector-binding domain"/>
    <property type="match status" value="1"/>
</dbReference>
<name>A0ABT1L1A0_9ACTN</name>
<dbReference type="RefSeq" id="WP_254182965.1">
    <property type="nucleotide sequence ID" value="NZ_JANARS010000009.1"/>
</dbReference>
<dbReference type="InterPro" id="IPR010499">
    <property type="entry name" value="AraC_E-bd"/>
</dbReference>
<keyword evidence="3" id="KW-1185">Reference proteome</keyword>
<dbReference type="EMBL" id="JANARS010000009">
    <property type="protein sequence ID" value="MCP3423805.1"/>
    <property type="molecule type" value="Genomic_DNA"/>
</dbReference>
<feature type="domain" description="AraC effector-binding" evidence="1">
    <location>
        <begin position="3"/>
        <end position="149"/>
    </location>
</feature>
<evidence type="ECO:0000259" key="1">
    <source>
        <dbReference type="SMART" id="SM00871"/>
    </source>
</evidence>
<dbReference type="InterPro" id="IPR029442">
    <property type="entry name" value="GyrI-like"/>
</dbReference>
<accession>A0ABT1L1A0</accession>